<dbReference type="RefSeq" id="WP_188072964.1">
    <property type="nucleotide sequence ID" value="NZ_BSPS01000045.1"/>
</dbReference>
<gene>
    <name evidence="5" type="ORF">GGR43_003195</name>
</gene>
<feature type="domain" description="Methyltransferase type 11" evidence="4">
    <location>
        <begin position="42"/>
        <end position="130"/>
    </location>
</feature>
<dbReference type="InterPro" id="IPR029063">
    <property type="entry name" value="SAM-dependent_MTases_sf"/>
</dbReference>
<dbReference type="InterPro" id="IPR051052">
    <property type="entry name" value="Diverse_substrate_MTase"/>
</dbReference>
<evidence type="ECO:0000256" key="3">
    <source>
        <dbReference type="ARBA" id="ARBA00022679"/>
    </source>
</evidence>
<evidence type="ECO:0000256" key="1">
    <source>
        <dbReference type="ARBA" id="ARBA00008361"/>
    </source>
</evidence>
<dbReference type="Pfam" id="PF08241">
    <property type="entry name" value="Methyltransf_11"/>
    <property type="match status" value="1"/>
</dbReference>
<accession>A0A7W6FRX1</accession>
<keyword evidence="6" id="KW-1185">Reference proteome</keyword>
<keyword evidence="2 5" id="KW-0489">Methyltransferase</keyword>
<protein>
    <submittedName>
        <fullName evidence="5">SAM-dependent methyltransferase</fullName>
    </submittedName>
</protein>
<dbReference type="PANTHER" id="PTHR44942:SF4">
    <property type="entry name" value="METHYLTRANSFERASE TYPE 11 DOMAIN-CONTAINING PROTEIN"/>
    <property type="match status" value="1"/>
</dbReference>
<dbReference type="AlphaFoldDB" id="A0A7W6FRX1"/>
<organism evidence="5 6">
    <name type="scientific">Sphingobium jiangsuense</name>
    <dbReference type="NCBI Taxonomy" id="870476"/>
    <lineage>
        <taxon>Bacteria</taxon>
        <taxon>Pseudomonadati</taxon>
        <taxon>Pseudomonadota</taxon>
        <taxon>Alphaproteobacteria</taxon>
        <taxon>Sphingomonadales</taxon>
        <taxon>Sphingomonadaceae</taxon>
        <taxon>Sphingobium</taxon>
    </lineage>
</organism>
<reference evidence="5 6" key="1">
    <citation type="submission" date="2020-08" db="EMBL/GenBank/DDBJ databases">
        <title>Genomic Encyclopedia of Type Strains, Phase IV (KMG-IV): sequencing the most valuable type-strain genomes for metagenomic binning, comparative biology and taxonomic classification.</title>
        <authorList>
            <person name="Goeker M."/>
        </authorList>
    </citation>
    <scope>NUCLEOTIDE SEQUENCE [LARGE SCALE GENOMIC DNA]</scope>
    <source>
        <strain evidence="5 6">DSM 26189</strain>
    </source>
</reference>
<dbReference type="EMBL" id="JACIDT010000012">
    <property type="protein sequence ID" value="MBB3927464.1"/>
    <property type="molecule type" value="Genomic_DNA"/>
</dbReference>
<dbReference type="Gene3D" id="3.40.50.150">
    <property type="entry name" value="Vaccinia Virus protein VP39"/>
    <property type="match status" value="1"/>
</dbReference>
<name>A0A7W6FRX1_9SPHN</name>
<dbReference type="GO" id="GO:0008757">
    <property type="term" value="F:S-adenosylmethionine-dependent methyltransferase activity"/>
    <property type="evidence" value="ECO:0007669"/>
    <property type="project" value="InterPro"/>
</dbReference>
<keyword evidence="3 5" id="KW-0808">Transferase</keyword>
<comment type="caution">
    <text evidence="5">The sequence shown here is derived from an EMBL/GenBank/DDBJ whole genome shotgun (WGS) entry which is preliminary data.</text>
</comment>
<evidence type="ECO:0000256" key="2">
    <source>
        <dbReference type="ARBA" id="ARBA00022603"/>
    </source>
</evidence>
<dbReference type="CDD" id="cd02440">
    <property type="entry name" value="AdoMet_MTases"/>
    <property type="match status" value="1"/>
</dbReference>
<comment type="similarity">
    <text evidence="1">Belongs to the methyltransferase superfamily.</text>
</comment>
<evidence type="ECO:0000313" key="6">
    <source>
        <dbReference type="Proteomes" id="UP000571950"/>
    </source>
</evidence>
<dbReference type="GO" id="GO:0032259">
    <property type="term" value="P:methylation"/>
    <property type="evidence" value="ECO:0007669"/>
    <property type="project" value="UniProtKB-KW"/>
</dbReference>
<dbReference type="Proteomes" id="UP000571950">
    <property type="component" value="Unassembled WGS sequence"/>
</dbReference>
<dbReference type="InterPro" id="IPR013216">
    <property type="entry name" value="Methyltransf_11"/>
</dbReference>
<sequence length="250" mass="28087">MSNPSPNWFDLGGRDYARYRPDYPEELARFLAGVAPDRRLAIDVGCGNGQFTALLARHFDAVIGLDPSTDQIANALPHDRIRYEVAPAERLGCADGSAGLITAAQAAHWFDLPCFYAEARRVGVPGAAIALISYGVARLEPELNDRFQRFYADEIGPYWPPERHLVDSGYADIPFPFRELPAPDMEIARSWSAPDFLGYISTWSAVRRAREAGQEEMLEAFSRDMLRLWGDPARQRTIRWPIAMRLGVME</sequence>
<dbReference type="SUPFAM" id="SSF53335">
    <property type="entry name" value="S-adenosyl-L-methionine-dependent methyltransferases"/>
    <property type="match status" value="1"/>
</dbReference>
<proteinExistence type="inferred from homology"/>
<dbReference type="PANTHER" id="PTHR44942">
    <property type="entry name" value="METHYLTRANSF_11 DOMAIN-CONTAINING PROTEIN"/>
    <property type="match status" value="1"/>
</dbReference>
<evidence type="ECO:0000313" key="5">
    <source>
        <dbReference type="EMBL" id="MBB3927464.1"/>
    </source>
</evidence>
<evidence type="ECO:0000259" key="4">
    <source>
        <dbReference type="Pfam" id="PF08241"/>
    </source>
</evidence>